<reference evidence="4 5" key="1">
    <citation type="journal article" date="2018" name="Genome Biol. Evol.">
        <title>Multiple Roots of Fruiting Body Formation in Amoebozoa.</title>
        <authorList>
            <person name="Hillmann F."/>
            <person name="Forbes G."/>
            <person name="Novohradska S."/>
            <person name="Ferling I."/>
            <person name="Riege K."/>
            <person name="Groth M."/>
            <person name="Westermann M."/>
            <person name="Marz M."/>
            <person name="Spaller T."/>
            <person name="Winckler T."/>
            <person name="Schaap P."/>
            <person name="Glockner G."/>
        </authorList>
    </citation>
    <scope>NUCLEOTIDE SEQUENCE [LARGE SCALE GENOMIC DNA]</scope>
    <source>
        <strain evidence="4 5">Jena</strain>
    </source>
</reference>
<dbReference type="InterPro" id="IPR001932">
    <property type="entry name" value="PPM-type_phosphatase-like_dom"/>
</dbReference>
<feature type="coiled-coil region" evidence="1">
    <location>
        <begin position="580"/>
        <end position="635"/>
    </location>
</feature>
<feature type="compositionally biased region" description="Basic and acidic residues" evidence="2">
    <location>
        <begin position="969"/>
        <end position="979"/>
    </location>
</feature>
<feature type="compositionally biased region" description="Acidic residues" evidence="2">
    <location>
        <begin position="1042"/>
        <end position="1054"/>
    </location>
</feature>
<keyword evidence="1" id="KW-0175">Coiled coil</keyword>
<dbReference type="STRING" id="1890364.A0A2P6NC90"/>
<feature type="compositionally biased region" description="Polar residues" evidence="2">
    <location>
        <begin position="1010"/>
        <end position="1019"/>
    </location>
</feature>
<evidence type="ECO:0000313" key="4">
    <source>
        <dbReference type="EMBL" id="PRP81584.1"/>
    </source>
</evidence>
<dbReference type="AlphaFoldDB" id="A0A2P6NC90"/>
<dbReference type="InterPro" id="IPR029058">
    <property type="entry name" value="AB_hydrolase_fold"/>
</dbReference>
<feature type="region of interest" description="Disordered" evidence="2">
    <location>
        <begin position="1032"/>
        <end position="1054"/>
    </location>
</feature>
<dbReference type="PANTHER" id="PTHR12277">
    <property type="entry name" value="ALPHA/BETA HYDROLASE DOMAIN-CONTAINING PROTEIN"/>
    <property type="match status" value="1"/>
</dbReference>
<feature type="region of interest" description="Disordered" evidence="2">
    <location>
        <begin position="366"/>
        <end position="395"/>
    </location>
</feature>
<dbReference type="InterPro" id="IPR001660">
    <property type="entry name" value="SAM"/>
</dbReference>
<evidence type="ECO:0000256" key="2">
    <source>
        <dbReference type="SAM" id="MobiDB-lite"/>
    </source>
</evidence>
<feature type="region of interest" description="Disordered" evidence="2">
    <location>
        <begin position="464"/>
        <end position="494"/>
    </location>
</feature>
<feature type="region of interest" description="Disordered" evidence="2">
    <location>
        <begin position="802"/>
        <end position="822"/>
    </location>
</feature>
<feature type="compositionally biased region" description="Basic and acidic residues" evidence="2">
    <location>
        <begin position="471"/>
        <end position="494"/>
    </location>
</feature>
<comment type="caution">
    <text evidence="4">The sequence shown here is derived from an EMBL/GenBank/DDBJ whole genome shotgun (WGS) entry which is preliminary data.</text>
</comment>
<dbReference type="SUPFAM" id="SSF47769">
    <property type="entry name" value="SAM/Pointed domain"/>
    <property type="match status" value="1"/>
</dbReference>
<feature type="compositionally biased region" description="Low complexity" evidence="2">
    <location>
        <begin position="857"/>
        <end position="872"/>
    </location>
</feature>
<dbReference type="Gene3D" id="3.40.50.1820">
    <property type="entry name" value="alpha/beta hydrolase"/>
    <property type="match status" value="1"/>
</dbReference>
<feature type="compositionally biased region" description="Basic and acidic residues" evidence="2">
    <location>
        <begin position="813"/>
        <end position="822"/>
    </location>
</feature>
<dbReference type="PROSITE" id="PS50105">
    <property type="entry name" value="SAM_DOMAIN"/>
    <property type="match status" value="1"/>
</dbReference>
<feature type="region of interest" description="Disordered" evidence="2">
    <location>
        <begin position="408"/>
        <end position="427"/>
    </location>
</feature>
<dbReference type="Gene3D" id="1.10.150.50">
    <property type="entry name" value="Transcription Factor, Ets-1"/>
    <property type="match status" value="1"/>
</dbReference>
<feature type="region of interest" description="Disordered" evidence="2">
    <location>
        <begin position="848"/>
        <end position="875"/>
    </location>
</feature>
<evidence type="ECO:0000256" key="1">
    <source>
        <dbReference type="SAM" id="Coils"/>
    </source>
</evidence>
<protein>
    <recommendedName>
        <fullName evidence="3">SAM domain-containing protein</fullName>
    </recommendedName>
</protein>
<dbReference type="EMBL" id="MDYQ01000121">
    <property type="protein sequence ID" value="PRP81584.1"/>
    <property type="molecule type" value="Genomic_DNA"/>
</dbReference>
<proteinExistence type="predicted"/>
<feature type="compositionally biased region" description="Pro residues" evidence="2">
    <location>
        <begin position="943"/>
        <end position="953"/>
    </location>
</feature>
<feature type="compositionally biased region" description="Basic and acidic residues" evidence="2">
    <location>
        <begin position="366"/>
        <end position="383"/>
    </location>
</feature>
<dbReference type="InterPro" id="IPR036457">
    <property type="entry name" value="PPM-type-like_dom_sf"/>
</dbReference>
<feature type="region of interest" description="Disordered" evidence="2">
    <location>
        <begin position="931"/>
        <end position="1019"/>
    </location>
</feature>
<sequence length="1126" mass="126566">MGERFYNAVGNLTGIEFLVPGYRSDQLPEIEWIEDDSTTSIPVKSTEAVLNRKIPSIFYEWRGLQGERAQFTLLYSTGNGDDLYTTKKWMELLRDSLNINILSYEYTGYGINRYGRPSEKQCYEDIRIAFQHLTVTKKIPSERIILFGKSLGTGPTVHLASTLYSSNKETGSRTIGRRNNKKFLRNSEINRTLAGVILQSAMTSVLDIQPDVRNALTTDMFENIKKIRQIRCPIMLVHGTKDQLVSPKHSKKLSKHIYESVANRLIELEGADHENIESDFADDYLDELIEFVRSICPDAVRHIDFDSRAPDEISLSPIKVVTVWLSEIGLEKYNNHFLASGYYDLSSLSRLDDLDLDSLGITDTKERSSIKEHAAKTRAEPNKRHSAPSRAPPLPSDELLKLEMVRHPSAPSMHSSPKGNDLSLSLGDKKGNFITRKLSRRNSGRASARSLQSSMVDYYSSSTPNIYQDLRNSDDKQLRASSSDDKPLRASASDERVVISPTMSSMSSYDPSVPSPLMEERWQNIDSLLGALKTSDIERTSRPLHNTPVALLAGNNQERAVDSPNSFVYKSISNKNLAETKDLARQNKQMQTKIQLLERIVLSQNELISSLNQKVVKLQQAAEEKDERITQLMDNLSLVRLQLTSLSPSLSEEPSPVTPQVKSMLKSGSVGDAKKAQYQAACGERSRSRKMGGLMDNADEFLSEIDKMSEQPETDRTKDNLLGSVDNMEKDQLHHWKADSTHVPFPTWGIHFSFFGGNLSGGLPSMRTNVTPLLSHPMSSNVEHHWNVSDYDTKKAEATIFSLNNNNNEETTAEERKSDTRLRRNIVDHPFFRWQTAKAVKEGFMKTQQQNADDENNNNNNSSNNQSQSLEQSSDKGNDLIGVAVIYDKFLYAVGCDQSGSIFCSDGKAIKIPKSFQEMMSREEVNAMNKAAGGVDDGQSPSMPAPNFTPPPASRSNPSLSYSEQVMQHIRENELHKQNEPSIPPTRLVQFGFTSRESSPRRSAREEQKSPSSSDMMDNHMNVSVLIQSIPVSEGSEKDPEAEPEESSEDYTSDEIEVKSVRLTPRDNFVVLASEDFWNVVSPEEVVDVIYQSRERSAQELSQRLSNIASRRNLHNRVLVLILKLS</sequence>
<dbReference type="OrthoDB" id="446723at2759"/>
<dbReference type="SUPFAM" id="SSF53474">
    <property type="entry name" value="alpha/beta-Hydrolases"/>
    <property type="match status" value="1"/>
</dbReference>
<name>A0A2P6NC90_9EUKA</name>
<dbReference type="Pfam" id="PF00481">
    <property type="entry name" value="PP2C"/>
    <property type="match status" value="1"/>
</dbReference>
<gene>
    <name evidence="4" type="ORF">PROFUN_01091</name>
</gene>
<feature type="compositionally biased region" description="Basic and acidic residues" evidence="2">
    <location>
        <begin position="998"/>
        <end position="1009"/>
    </location>
</feature>
<evidence type="ECO:0000313" key="5">
    <source>
        <dbReference type="Proteomes" id="UP000241769"/>
    </source>
</evidence>
<organism evidence="4 5">
    <name type="scientific">Planoprotostelium fungivorum</name>
    <dbReference type="NCBI Taxonomy" id="1890364"/>
    <lineage>
        <taxon>Eukaryota</taxon>
        <taxon>Amoebozoa</taxon>
        <taxon>Evosea</taxon>
        <taxon>Variosea</taxon>
        <taxon>Cavosteliida</taxon>
        <taxon>Cavosteliaceae</taxon>
        <taxon>Planoprotostelium</taxon>
    </lineage>
</organism>
<evidence type="ECO:0000259" key="3">
    <source>
        <dbReference type="PROSITE" id="PS50105"/>
    </source>
</evidence>
<dbReference type="PANTHER" id="PTHR12277:SF81">
    <property type="entry name" value="PROTEIN ABHD13"/>
    <property type="match status" value="1"/>
</dbReference>
<accession>A0A2P6NC90</accession>
<dbReference type="InParanoid" id="A0A2P6NC90"/>
<feature type="compositionally biased region" description="Polar residues" evidence="2">
    <location>
        <begin position="954"/>
        <end position="966"/>
    </location>
</feature>
<dbReference type="SUPFAM" id="SSF81606">
    <property type="entry name" value="PP2C-like"/>
    <property type="match status" value="1"/>
</dbReference>
<feature type="domain" description="SAM" evidence="3">
    <location>
        <begin position="316"/>
        <end position="380"/>
    </location>
</feature>
<dbReference type="Gene3D" id="3.60.40.10">
    <property type="entry name" value="PPM-type phosphatase domain"/>
    <property type="match status" value="1"/>
</dbReference>
<dbReference type="Pfam" id="PF00536">
    <property type="entry name" value="SAM_1"/>
    <property type="match status" value="1"/>
</dbReference>
<keyword evidence="5" id="KW-1185">Reference proteome</keyword>
<dbReference type="InterPro" id="IPR013761">
    <property type="entry name" value="SAM/pointed_sf"/>
</dbReference>
<dbReference type="Proteomes" id="UP000241769">
    <property type="component" value="Unassembled WGS sequence"/>
</dbReference>